<accession>L8E9S3</accession>
<protein>
    <submittedName>
        <fullName evidence="1">Alternative protein PDZD2</fullName>
    </submittedName>
</protein>
<evidence type="ECO:0000313" key="1">
    <source>
        <dbReference type="EMBL" id="CCQ43914.1"/>
    </source>
</evidence>
<reference evidence="1" key="1">
    <citation type="journal article" date="2013" name="PLoS ONE">
        <title>Direct detection of alternative open reading frames translation products in human significantly expands the proteome.</title>
        <authorList>
            <person name="Vanderperre B."/>
            <person name="Lucier J.-F."/>
            <person name="Motard J."/>
            <person name="Tremblay G."/>
            <person name="Vanderperre S."/>
            <person name="Wisztorski M."/>
            <person name="Salzet M."/>
            <person name="Boisvert F.-M."/>
            <person name="Roucou X."/>
        </authorList>
    </citation>
    <scope>NUCLEOTIDE SEQUENCE</scope>
</reference>
<proteinExistence type="predicted"/>
<organism evidence="1">
    <name type="scientific">Homo sapiens</name>
    <name type="common">Human</name>
    <dbReference type="NCBI Taxonomy" id="9606"/>
    <lineage>
        <taxon>Eukaryota</taxon>
        <taxon>Metazoa</taxon>
        <taxon>Chordata</taxon>
        <taxon>Craniata</taxon>
        <taxon>Vertebrata</taxon>
        <taxon>Euteleostomi</taxon>
        <taxon>Mammalia</taxon>
        <taxon>Eutheria</taxon>
        <taxon>Euarchontoglires</taxon>
        <taxon>Primates</taxon>
        <taxon>Haplorrhini</taxon>
        <taxon>Catarrhini</taxon>
        <taxon>Hominidae</taxon>
        <taxon>Homo</taxon>
    </lineage>
</organism>
<gene>
    <name evidence="1" type="primary">PDZD2</name>
</gene>
<name>L8E9S3_HUMAN</name>
<dbReference type="EMBL" id="HF584417">
    <property type="protein sequence ID" value="CCQ43914.1"/>
    <property type="molecule type" value="Genomic_DNA"/>
</dbReference>
<sequence>MATVATALNQEKHLPWSWVTELRKRGNEPESLGSSPGLLPTRPLKNPRAALAVRCPVTPALSWRTALTLNLETAMSFS</sequence>
<dbReference type="AlphaFoldDB" id="L8E9S3"/>
<dbReference type="ChiTaRS" id="PDZD2">
    <property type="organism name" value="human"/>
</dbReference>
<dbReference type="OrthoDB" id="42382at2759"/>